<protein>
    <submittedName>
        <fullName evidence="2">Uncharacterized protein</fullName>
    </submittedName>
</protein>
<evidence type="ECO:0000313" key="2">
    <source>
        <dbReference type="EMBL" id="WVZ82109.1"/>
    </source>
</evidence>
<evidence type="ECO:0000256" key="1">
    <source>
        <dbReference type="SAM" id="MobiDB-lite"/>
    </source>
</evidence>
<dbReference type="AlphaFoldDB" id="A0AAQ3TXT6"/>
<feature type="compositionally biased region" description="Low complexity" evidence="1">
    <location>
        <begin position="110"/>
        <end position="123"/>
    </location>
</feature>
<name>A0AAQ3TXT6_PASNO</name>
<gene>
    <name evidence="2" type="ORF">U9M48_029411</name>
</gene>
<accession>A0AAQ3TXT6</accession>
<feature type="region of interest" description="Disordered" evidence="1">
    <location>
        <begin position="153"/>
        <end position="186"/>
    </location>
</feature>
<feature type="region of interest" description="Disordered" evidence="1">
    <location>
        <begin position="75"/>
        <end position="97"/>
    </location>
</feature>
<feature type="compositionally biased region" description="Basic and acidic residues" evidence="1">
    <location>
        <begin position="79"/>
        <end position="90"/>
    </location>
</feature>
<proteinExistence type="predicted"/>
<dbReference type="EMBL" id="CP144750">
    <property type="protein sequence ID" value="WVZ82109.1"/>
    <property type="molecule type" value="Genomic_DNA"/>
</dbReference>
<reference evidence="2 3" key="1">
    <citation type="submission" date="2024-02" db="EMBL/GenBank/DDBJ databases">
        <title>High-quality chromosome-scale genome assembly of Pensacola bahiagrass (Paspalum notatum Flugge var. saurae).</title>
        <authorList>
            <person name="Vega J.M."/>
            <person name="Podio M."/>
            <person name="Orjuela J."/>
            <person name="Siena L.A."/>
            <person name="Pessino S.C."/>
            <person name="Combes M.C."/>
            <person name="Mariac C."/>
            <person name="Albertini E."/>
            <person name="Pupilli F."/>
            <person name="Ortiz J.P.A."/>
            <person name="Leblanc O."/>
        </authorList>
    </citation>
    <scope>NUCLEOTIDE SEQUENCE [LARGE SCALE GENOMIC DNA]</scope>
    <source>
        <strain evidence="2">R1</strain>
        <tissue evidence="2">Leaf</tissue>
    </source>
</reference>
<organism evidence="2 3">
    <name type="scientific">Paspalum notatum var. saurae</name>
    <dbReference type="NCBI Taxonomy" id="547442"/>
    <lineage>
        <taxon>Eukaryota</taxon>
        <taxon>Viridiplantae</taxon>
        <taxon>Streptophyta</taxon>
        <taxon>Embryophyta</taxon>
        <taxon>Tracheophyta</taxon>
        <taxon>Spermatophyta</taxon>
        <taxon>Magnoliopsida</taxon>
        <taxon>Liliopsida</taxon>
        <taxon>Poales</taxon>
        <taxon>Poaceae</taxon>
        <taxon>PACMAD clade</taxon>
        <taxon>Panicoideae</taxon>
        <taxon>Andropogonodae</taxon>
        <taxon>Paspaleae</taxon>
        <taxon>Paspalinae</taxon>
        <taxon>Paspalum</taxon>
    </lineage>
</organism>
<dbReference type="Proteomes" id="UP001341281">
    <property type="component" value="Chromosome 06"/>
</dbReference>
<feature type="compositionally biased region" description="Pro residues" evidence="1">
    <location>
        <begin position="124"/>
        <end position="133"/>
    </location>
</feature>
<evidence type="ECO:0000313" key="3">
    <source>
        <dbReference type="Proteomes" id="UP001341281"/>
    </source>
</evidence>
<keyword evidence="3" id="KW-1185">Reference proteome</keyword>
<sequence length="208" mass="21785">MEALAVCSSNAALAQESGALVLAIVFFRLDQSPKGAQERLQGFFAFTMSPMFYTCATAPRVDAVAWTTEGLGAVAGSRRPKDARGGERAGCRRGQPPAWMRELEGAWSAAAPAAPSSSSLPTPASLPRPSCSPPPAIPSCRSCSCSGLRWGRGAPRRGRGHGGSGGRSTVAPRRRPWVARREHGGVRDARGDATVLEADVRAQAMVEG</sequence>
<feature type="region of interest" description="Disordered" evidence="1">
    <location>
        <begin position="110"/>
        <end position="133"/>
    </location>
</feature>